<dbReference type="WBParaSite" id="Gr19_v10_g3316.t1">
    <property type="protein sequence ID" value="Gr19_v10_g3316.t1"/>
    <property type="gene ID" value="Gr19_v10_g3316"/>
</dbReference>
<sequence>MSITKSTDRTPKLDKLNPIQVIRIHLSQKKFDQKKAELTRAGFKNSYSNQIDETVAKELGTTYRTIYTWKSELGQSKPQPKHSHSEQKKLMKRYYEIKDKKPKICDEDIAKRLKIGRRTLSNWKKQFKQQQFHPNSVDGHSVEQNAAANVQV</sequence>
<accession>A0A914HP19</accession>
<reference evidence="3" key="1">
    <citation type="submission" date="2022-11" db="UniProtKB">
        <authorList>
            <consortium name="WormBaseParasite"/>
        </authorList>
    </citation>
    <scope>IDENTIFICATION</scope>
</reference>
<proteinExistence type="predicted"/>
<feature type="region of interest" description="Disordered" evidence="1">
    <location>
        <begin position="131"/>
        <end position="152"/>
    </location>
</feature>
<dbReference type="Proteomes" id="UP000887572">
    <property type="component" value="Unplaced"/>
</dbReference>
<keyword evidence="2" id="KW-1185">Reference proteome</keyword>
<protein>
    <submittedName>
        <fullName evidence="3">Transposase</fullName>
    </submittedName>
</protein>
<dbReference type="AlphaFoldDB" id="A0A914HP19"/>
<feature type="compositionally biased region" description="Polar residues" evidence="1">
    <location>
        <begin position="142"/>
        <end position="152"/>
    </location>
</feature>
<evidence type="ECO:0000313" key="2">
    <source>
        <dbReference type="Proteomes" id="UP000887572"/>
    </source>
</evidence>
<organism evidence="2 3">
    <name type="scientific">Globodera rostochiensis</name>
    <name type="common">Golden nematode worm</name>
    <name type="synonym">Heterodera rostochiensis</name>
    <dbReference type="NCBI Taxonomy" id="31243"/>
    <lineage>
        <taxon>Eukaryota</taxon>
        <taxon>Metazoa</taxon>
        <taxon>Ecdysozoa</taxon>
        <taxon>Nematoda</taxon>
        <taxon>Chromadorea</taxon>
        <taxon>Rhabditida</taxon>
        <taxon>Tylenchina</taxon>
        <taxon>Tylenchomorpha</taxon>
        <taxon>Tylenchoidea</taxon>
        <taxon>Heteroderidae</taxon>
        <taxon>Heteroderinae</taxon>
        <taxon>Globodera</taxon>
    </lineage>
</organism>
<name>A0A914HP19_GLORO</name>
<evidence type="ECO:0000313" key="3">
    <source>
        <dbReference type="WBParaSite" id="Gr19_v10_g3316.t1"/>
    </source>
</evidence>
<evidence type="ECO:0000256" key="1">
    <source>
        <dbReference type="SAM" id="MobiDB-lite"/>
    </source>
</evidence>